<name>A0A375FZK5_9BURK</name>
<comment type="caution">
    <text evidence="1">The sequence shown here is derived from an EMBL/GenBank/DDBJ whole genome shotgun (WGS) entry which is preliminary data.</text>
</comment>
<organism evidence="1">
    <name type="scientific">Cupriavidus oxalaticus</name>
    <dbReference type="NCBI Taxonomy" id="96344"/>
    <lineage>
        <taxon>Bacteria</taxon>
        <taxon>Pseudomonadati</taxon>
        <taxon>Pseudomonadota</taxon>
        <taxon>Betaproteobacteria</taxon>
        <taxon>Burkholderiales</taxon>
        <taxon>Burkholderiaceae</taxon>
        <taxon>Cupriavidus</taxon>
    </lineage>
</organism>
<sequence>MQPVLNRRVTVTSHLALHVMSSGFDGSERPLHSNVGAGVLFVRGWSLLRGSRRAVVLA</sequence>
<proteinExistence type="predicted"/>
<dbReference type="AlphaFoldDB" id="A0A375FZK5"/>
<protein>
    <submittedName>
        <fullName evidence="1">Uncharacterized protein</fullName>
    </submittedName>
</protein>
<evidence type="ECO:0000313" key="1">
    <source>
        <dbReference type="EMBL" id="SPC12534.1"/>
    </source>
</evidence>
<reference evidence="1" key="1">
    <citation type="submission" date="2018-01" db="EMBL/GenBank/DDBJ databases">
        <authorList>
            <person name="Clerissi C."/>
        </authorList>
    </citation>
    <scope>NUCLEOTIDE SEQUENCE</scope>
    <source>
        <strain evidence="1">Cupriavidus oxalaticus LMG 2235</strain>
    </source>
</reference>
<dbReference type="Proteomes" id="UP000256862">
    <property type="component" value="Chromosome CO2235"/>
</dbReference>
<gene>
    <name evidence="1" type="ORF">CO2235_150189</name>
</gene>
<dbReference type="EMBL" id="OGUS01000115">
    <property type="protein sequence ID" value="SPC12534.1"/>
    <property type="molecule type" value="Genomic_DNA"/>
</dbReference>
<accession>A0A375FZK5</accession>